<keyword evidence="7" id="KW-0808">Transferase</keyword>
<feature type="transmembrane region" description="Helical" evidence="11">
    <location>
        <begin position="571"/>
        <end position="595"/>
    </location>
</feature>
<keyword evidence="11" id="KW-0472">Membrane</keyword>
<evidence type="ECO:0000313" key="13">
    <source>
        <dbReference type="EMBL" id="KAE7998708.1"/>
    </source>
</evidence>
<dbReference type="InterPro" id="IPR016455">
    <property type="entry name" value="XTH"/>
</dbReference>
<dbReference type="InterPro" id="IPR015202">
    <property type="entry name" value="GO-like_E_set"/>
</dbReference>
<dbReference type="Pfam" id="PF00722">
    <property type="entry name" value="Glyco_hydro_16"/>
    <property type="match status" value="1"/>
</dbReference>
<dbReference type="InterPro" id="IPR013783">
    <property type="entry name" value="Ig-like_fold"/>
</dbReference>
<organism evidence="13 14">
    <name type="scientific">Carpinus fangiana</name>
    <dbReference type="NCBI Taxonomy" id="176857"/>
    <lineage>
        <taxon>Eukaryota</taxon>
        <taxon>Viridiplantae</taxon>
        <taxon>Streptophyta</taxon>
        <taxon>Embryophyta</taxon>
        <taxon>Tracheophyta</taxon>
        <taxon>Spermatophyta</taxon>
        <taxon>Magnoliopsida</taxon>
        <taxon>eudicotyledons</taxon>
        <taxon>Gunneridae</taxon>
        <taxon>Pentapetalae</taxon>
        <taxon>rosids</taxon>
        <taxon>fabids</taxon>
        <taxon>Fagales</taxon>
        <taxon>Betulaceae</taxon>
        <taxon>Carpinus</taxon>
    </lineage>
</organism>
<evidence type="ECO:0000256" key="10">
    <source>
        <dbReference type="ARBA" id="ARBA00034022"/>
    </source>
</evidence>
<dbReference type="GO" id="GO:0010411">
    <property type="term" value="P:xyloglucan metabolic process"/>
    <property type="evidence" value="ECO:0007669"/>
    <property type="project" value="InterPro"/>
</dbReference>
<feature type="domain" description="GH16" evidence="12">
    <location>
        <begin position="583"/>
        <end position="793"/>
    </location>
</feature>
<evidence type="ECO:0000259" key="12">
    <source>
        <dbReference type="PROSITE" id="PS51762"/>
    </source>
</evidence>
<comment type="subcellular location">
    <subcellularLocation>
        <location evidence="1">Secreted</location>
        <location evidence="1">Cell wall</location>
    </subcellularLocation>
    <subcellularLocation>
        <location evidence="2">Secreted</location>
        <location evidence="2">Extracellular space</location>
        <location evidence="2">Apoplast</location>
    </subcellularLocation>
</comment>
<dbReference type="InterPro" id="IPR011043">
    <property type="entry name" value="Gal_Oxase/kelch_b-propeller"/>
</dbReference>
<keyword evidence="9" id="KW-1015">Disulfide bond</keyword>
<evidence type="ECO:0000256" key="11">
    <source>
        <dbReference type="SAM" id="Phobius"/>
    </source>
</evidence>
<proteinExistence type="predicted"/>
<evidence type="ECO:0000256" key="3">
    <source>
        <dbReference type="ARBA" id="ARBA00012152"/>
    </source>
</evidence>
<dbReference type="InterPro" id="IPR000757">
    <property type="entry name" value="Beta-glucanase-like"/>
</dbReference>
<gene>
    <name evidence="13" type="ORF">FH972_003222</name>
</gene>
<dbReference type="InterPro" id="IPR014756">
    <property type="entry name" value="Ig_E-set"/>
</dbReference>
<evidence type="ECO:0000256" key="9">
    <source>
        <dbReference type="ARBA" id="ARBA00023157"/>
    </source>
</evidence>
<evidence type="ECO:0000313" key="14">
    <source>
        <dbReference type="Proteomes" id="UP000327013"/>
    </source>
</evidence>
<dbReference type="Gene3D" id="2.60.120.200">
    <property type="match status" value="1"/>
</dbReference>
<keyword evidence="5" id="KW-0052">Apoplast</keyword>
<dbReference type="InterPro" id="IPR009880">
    <property type="entry name" value="Glyoxal_oxidase_N"/>
</dbReference>
<keyword evidence="8" id="KW-0732">Signal</keyword>
<dbReference type="EMBL" id="CM017321">
    <property type="protein sequence ID" value="KAE7998708.1"/>
    <property type="molecule type" value="Genomic_DNA"/>
</dbReference>
<evidence type="ECO:0000256" key="4">
    <source>
        <dbReference type="ARBA" id="ARBA00022512"/>
    </source>
</evidence>
<dbReference type="PANTHER" id="PTHR32208:SF93">
    <property type="entry name" value="ALDEHYDE OXIDASE GLOX1"/>
    <property type="match status" value="1"/>
</dbReference>
<dbReference type="PANTHER" id="PTHR32208">
    <property type="entry name" value="SECRETED PROTEIN-RELATED"/>
    <property type="match status" value="1"/>
</dbReference>
<dbReference type="OrthoDB" id="2019572at2759"/>
<reference evidence="13 14" key="1">
    <citation type="submission" date="2019-06" db="EMBL/GenBank/DDBJ databases">
        <title>A chromosomal-level reference genome of Carpinus fangiana (Coryloideae, Betulaceae).</title>
        <authorList>
            <person name="Yang X."/>
            <person name="Wang Z."/>
            <person name="Zhang L."/>
            <person name="Hao G."/>
            <person name="Liu J."/>
            <person name="Yang Y."/>
        </authorList>
    </citation>
    <scope>NUCLEOTIDE SEQUENCE [LARGE SCALE GENOMIC DNA]</scope>
    <source>
        <strain evidence="13">Cfa_2016G</strain>
        <tissue evidence="13">Leaf</tissue>
    </source>
</reference>
<keyword evidence="6" id="KW-0964">Secreted</keyword>
<sequence length="870" mass="96704">MPKGRWRGKEGKQKHKALCLKTFDRSSMASQLRGTFFIFPILLATVHSQLLSPHPLFGGSNGNDGKLHLPGITIGIPFPGAGGGDVKVNDPGGNPPLETDFKGLWELVSIDSGANAMHINLLPNNKVVWDPWCSSGGLAADGTLVSTGGWLRGSRTVRFMRPCNDCDWKEFQTALADSRWYATQATLGDGRFILVGGRRSYSYEYVPPEANTNPKAIKFPFLDETTDMDENNLYPFVHLSTDGNVFIFANNRSVLLDPKTNKIIREFPVLGGGSRNYPASGMSALLPIKLYVQNAAVIQAEVIVCGGAKPEAYGLSQKGTFIPALQDCNRLKITKPNALWKKETMPTPRCMGDMLILPTGDLLILNGAKLGTAAWYSADDPNFTPVLYSPDKPINQRFRELNPTTIPRMYHSASTVLPDGKILVGGSNPNAGYNFTAKYPTEMRIEKFSPPYLDLTLAVSRPKIVVESSEAALAYGQKFSVQFKLVSLFLSKSDIKVAMYAPPFTTHGYSMNQRLLFLGKVDVQQALLPNFHSIELVAPPTSAVAPPGYYLLFIVFRGVPSKGMWVQIKGYLFTGFGMARLQVLVMALFISAIALDQSFVNANFYQSMYFNPGANNWSSIIGTGNDLHLVLDDKAGSRAQSTKAFLFGSIEMLIKLVPGNSAGTVTAYYLSSSGSNHDEIDYEFLGNVSGHPYIIHTNIYTQGNGSKEQQFYPWFDPTADFHNYTIHWNPAEVVWYVDSLPIRVFRNYESEGIAYPSKQGMNVYTSLWNADNWATRGGLEKINWTCSPFTAKLRQFRPRACEWKGPISISQCASQTNPANWWTSPLYKLLGYAKLGQLKWVQDNYMIYDYCKDYKRFNGTMPPECFKPQF</sequence>
<dbReference type="Pfam" id="PF07250">
    <property type="entry name" value="Glyoxal_oxid_N"/>
    <property type="match status" value="1"/>
</dbReference>
<dbReference type="InterPro" id="IPR013320">
    <property type="entry name" value="ConA-like_dom_sf"/>
</dbReference>
<dbReference type="CDD" id="cd02176">
    <property type="entry name" value="GH16_XET"/>
    <property type="match status" value="1"/>
</dbReference>
<dbReference type="Pfam" id="PF06955">
    <property type="entry name" value="XET_C"/>
    <property type="match status" value="1"/>
</dbReference>
<dbReference type="SUPFAM" id="SSF81296">
    <property type="entry name" value="E set domains"/>
    <property type="match status" value="1"/>
</dbReference>
<accession>A0A5N6QHB3</accession>
<comment type="catalytic activity">
    <reaction evidence="10">
        <text>breaks a beta-(1-&gt;4) bond in the backbone of a xyloglucan and transfers the xyloglucanyl segment on to O-4 of the non-reducing terminal glucose residue of an acceptor, which can be a xyloglucan or an oligosaccharide of xyloglucan.</text>
        <dbReference type="EC" id="2.4.1.207"/>
    </reaction>
</comment>
<dbReference type="SUPFAM" id="SSF49899">
    <property type="entry name" value="Concanavalin A-like lectins/glucanases"/>
    <property type="match status" value="1"/>
</dbReference>
<dbReference type="GO" id="GO:0004553">
    <property type="term" value="F:hydrolase activity, hydrolyzing O-glycosyl compounds"/>
    <property type="evidence" value="ECO:0007669"/>
    <property type="project" value="InterPro"/>
</dbReference>
<dbReference type="PROSITE" id="PS51762">
    <property type="entry name" value="GH16_2"/>
    <property type="match status" value="1"/>
</dbReference>
<keyword evidence="11" id="KW-0812">Transmembrane</keyword>
<evidence type="ECO:0000256" key="2">
    <source>
        <dbReference type="ARBA" id="ARBA00004271"/>
    </source>
</evidence>
<evidence type="ECO:0000256" key="1">
    <source>
        <dbReference type="ARBA" id="ARBA00004191"/>
    </source>
</evidence>
<dbReference type="Pfam" id="PF09118">
    <property type="entry name" value="GO-like_E_set"/>
    <property type="match status" value="1"/>
</dbReference>
<name>A0A5N6QHB3_9ROSI</name>
<evidence type="ECO:0000256" key="6">
    <source>
        <dbReference type="ARBA" id="ARBA00022525"/>
    </source>
</evidence>
<feature type="transmembrane region" description="Helical" evidence="11">
    <location>
        <begin position="537"/>
        <end position="559"/>
    </location>
</feature>
<dbReference type="InterPro" id="IPR010713">
    <property type="entry name" value="XET_C"/>
</dbReference>
<dbReference type="GO" id="GO:0016762">
    <property type="term" value="F:xyloglucan:xyloglucosyl transferase activity"/>
    <property type="evidence" value="ECO:0007669"/>
    <property type="project" value="UniProtKB-EC"/>
</dbReference>
<dbReference type="GO" id="GO:0048046">
    <property type="term" value="C:apoplast"/>
    <property type="evidence" value="ECO:0007669"/>
    <property type="project" value="UniProtKB-SubCell"/>
</dbReference>
<evidence type="ECO:0000256" key="5">
    <source>
        <dbReference type="ARBA" id="ARBA00022523"/>
    </source>
</evidence>
<dbReference type="CDD" id="cd02851">
    <property type="entry name" value="E_set_GO_C"/>
    <property type="match status" value="1"/>
</dbReference>
<evidence type="ECO:0000256" key="8">
    <source>
        <dbReference type="ARBA" id="ARBA00022729"/>
    </source>
</evidence>
<dbReference type="Proteomes" id="UP000327013">
    <property type="component" value="Chromosome 1"/>
</dbReference>
<evidence type="ECO:0000256" key="7">
    <source>
        <dbReference type="ARBA" id="ARBA00022679"/>
    </source>
</evidence>
<dbReference type="GO" id="GO:0042546">
    <property type="term" value="P:cell wall biogenesis"/>
    <property type="evidence" value="ECO:0007669"/>
    <property type="project" value="InterPro"/>
</dbReference>
<keyword evidence="11" id="KW-1133">Transmembrane helix</keyword>
<dbReference type="Gene3D" id="2.60.40.10">
    <property type="entry name" value="Immunoglobulins"/>
    <property type="match status" value="1"/>
</dbReference>
<dbReference type="InterPro" id="IPR037293">
    <property type="entry name" value="Gal_Oxidase_central_sf"/>
</dbReference>
<protein>
    <recommendedName>
        <fullName evidence="3">xyloglucan:xyloglucosyl transferase</fullName>
        <ecNumber evidence="3">2.4.1.207</ecNumber>
    </recommendedName>
</protein>
<keyword evidence="4" id="KW-0134">Cell wall</keyword>
<dbReference type="AlphaFoldDB" id="A0A5N6QHB3"/>
<dbReference type="SUPFAM" id="SSF50965">
    <property type="entry name" value="Galactose oxidase, central domain"/>
    <property type="match status" value="1"/>
</dbReference>
<keyword evidence="14" id="KW-1185">Reference proteome</keyword>
<dbReference type="EC" id="2.4.1.207" evidence="3"/>
<dbReference type="Gene3D" id="2.130.10.80">
    <property type="entry name" value="Galactose oxidase/kelch, beta-propeller"/>
    <property type="match status" value="1"/>
</dbReference>